<evidence type="ECO:0000256" key="1">
    <source>
        <dbReference type="SAM" id="MobiDB-lite"/>
    </source>
</evidence>
<evidence type="ECO:0000313" key="3">
    <source>
        <dbReference type="Proteomes" id="UP000326565"/>
    </source>
</evidence>
<gene>
    <name evidence="2" type="ORF">BDV29DRAFT_171910</name>
</gene>
<name>A0A5N5X4G1_9EURO</name>
<dbReference type="AlphaFoldDB" id="A0A5N5X4G1"/>
<dbReference type="Proteomes" id="UP000326565">
    <property type="component" value="Unassembled WGS sequence"/>
</dbReference>
<feature type="compositionally biased region" description="Basic residues" evidence="1">
    <location>
        <begin position="34"/>
        <end position="50"/>
    </location>
</feature>
<dbReference type="PANTHER" id="PTHR37540">
    <property type="entry name" value="TRANSCRIPTION FACTOR (ACR-2), PUTATIVE-RELATED-RELATED"/>
    <property type="match status" value="1"/>
</dbReference>
<protein>
    <recommendedName>
        <fullName evidence="4">Fungal-specific transcription factor domain-containing protein</fullName>
    </recommendedName>
</protein>
<feature type="region of interest" description="Disordered" evidence="1">
    <location>
        <begin position="30"/>
        <end position="62"/>
    </location>
</feature>
<dbReference type="Pfam" id="PF11951">
    <property type="entry name" value="Fungal_trans_2"/>
    <property type="match status" value="1"/>
</dbReference>
<organism evidence="2 3">
    <name type="scientific">Aspergillus leporis</name>
    <dbReference type="NCBI Taxonomy" id="41062"/>
    <lineage>
        <taxon>Eukaryota</taxon>
        <taxon>Fungi</taxon>
        <taxon>Dikarya</taxon>
        <taxon>Ascomycota</taxon>
        <taxon>Pezizomycotina</taxon>
        <taxon>Eurotiomycetes</taxon>
        <taxon>Eurotiomycetidae</taxon>
        <taxon>Eurotiales</taxon>
        <taxon>Aspergillaceae</taxon>
        <taxon>Aspergillus</taxon>
        <taxon>Aspergillus subgen. Circumdati</taxon>
    </lineage>
</organism>
<dbReference type="OrthoDB" id="4159781at2759"/>
<proteinExistence type="predicted"/>
<evidence type="ECO:0000313" key="2">
    <source>
        <dbReference type="EMBL" id="KAB8075549.1"/>
    </source>
</evidence>
<keyword evidence="3" id="KW-1185">Reference proteome</keyword>
<reference evidence="2 3" key="1">
    <citation type="submission" date="2019-04" db="EMBL/GenBank/DDBJ databases">
        <title>Friends and foes A comparative genomics study of 23 Aspergillus species from section Flavi.</title>
        <authorList>
            <consortium name="DOE Joint Genome Institute"/>
            <person name="Kjaerbolling I."/>
            <person name="Vesth T."/>
            <person name="Frisvad J.C."/>
            <person name="Nybo J.L."/>
            <person name="Theobald S."/>
            <person name="Kildgaard S."/>
            <person name="Isbrandt T."/>
            <person name="Kuo A."/>
            <person name="Sato A."/>
            <person name="Lyhne E.K."/>
            <person name="Kogle M.E."/>
            <person name="Wiebenga A."/>
            <person name="Kun R.S."/>
            <person name="Lubbers R.J."/>
            <person name="Makela M.R."/>
            <person name="Barry K."/>
            <person name="Chovatia M."/>
            <person name="Clum A."/>
            <person name="Daum C."/>
            <person name="Haridas S."/>
            <person name="He G."/>
            <person name="LaButti K."/>
            <person name="Lipzen A."/>
            <person name="Mondo S."/>
            <person name="Riley R."/>
            <person name="Salamov A."/>
            <person name="Simmons B.A."/>
            <person name="Magnuson J.K."/>
            <person name="Henrissat B."/>
            <person name="Mortensen U.H."/>
            <person name="Larsen T.O."/>
            <person name="Devries R.P."/>
            <person name="Grigoriev I.V."/>
            <person name="Machida M."/>
            <person name="Baker S.E."/>
            <person name="Andersen M.R."/>
        </authorList>
    </citation>
    <scope>NUCLEOTIDE SEQUENCE [LARGE SCALE GENOMIC DNA]</scope>
    <source>
        <strain evidence="2 3">CBS 151.66</strain>
    </source>
</reference>
<accession>A0A5N5X4G1</accession>
<dbReference type="InterPro" id="IPR021858">
    <property type="entry name" value="Fun_TF"/>
</dbReference>
<sequence length="508" mass="57377">MDNEPSEVVFAATSLPTDSALVFRYGDGPVKVPAPRKRGRPVGSIKKKATSIRPNGQKGPESHKYEFINLGSKSTVIDHAARKCIKRRAMFNHTRRTTKHKEPTAKDNIGTIYPTEAFFSELVLSQSSHADPFDTLPIRLEPYMHGYLSLYITTIWETLYSIERRSGCNPMVNYWLPLAYNDPALLHTLIGCAASFVTRTNWNRGYPVFIRHLNNAMVIINQRLADSTDSVSDETLVVVATIAMMKKIHGSHDQWAIHMRGLKRLVDSRGGLESLDDKPLIQSKIYRADLCGSIDATRGPYFSACYQGFYATETRTYYLDRGFQELDHLLKLDPLIKEAMITLQNVINTISTMNKKSPQAEAARARFWLTSAQYMLLSAEHKNKTDARLQALEACRLVLLLFTVTAFNEFPPGVSTSGMLVAQLRKLLDEDAVCHLLTPEFRLWALFLTATSVTDDVHKSWCLACIAETFSIMRIYREEDFAEIVSIFPHGPSAHATICRLLYDEVRS</sequence>
<evidence type="ECO:0008006" key="4">
    <source>
        <dbReference type="Google" id="ProtNLM"/>
    </source>
</evidence>
<dbReference type="EMBL" id="ML732193">
    <property type="protein sequence ID" value="KAB8075549.1"/>
    <property type="molecule type" value="Genomic_DNA"/>
</dbReference>
<dbReference type="PANTHER" id="PTHR37540:SF5">
    <property type="entry name" value="TRANSCRIPTION FACTOR DOMAIN-CONTAINING PROTEIN"/>
    <property type="match status" value="1"/>
</dbReference>